<organism evidence="7 8">
    <name type="scientific">Caldimonas mangrovi</name>
    <dbReference type="NCBI Taxonomy" id="2944811"/>
    <lineage>
        <taxon>Bacteria</taxon>
        <taxon>Pseudomonadati</taxon>
        <taxon>Pseudomonadota</taxon>
        <taxon>Betaproteobacteria</taxon>
        <taxon>Burkholderiales</taxon>
        <taxon>Sphaerotilaceae</taxon>
        <taxon>Caldimonas</taxon>
    </lineage>
</organism>
<evidence type="ECO:0000259" key="5">
    <source>
        <dbReference type="SMART" id="SM01359"/>
    </source>
</evidence>
<accession>A0ABT0YMK0</accession>
<dbReference type="PANTHER" id="PTHR40094:SF1">
    <property type="entry name" value="UBIQUITIN DOMAIN-CONTAINING PROTEIN"/>
    <property type="match status" value="1"/>
</dbReference>
<dbReference type="InterPro" id="IPR041203">
    <property type="entry name" value="Bact_A2M_MG5"/>
</dbReference>
<dbReference type="Pfam" id="PF01835">
    <property type="entry name" value="MG2"/>
    <property type="match status" value="1"/>
</dbReference>
<sequence length="1734" mass="189579">MQGSIRVRWIAAAMVVLVAAAAAWWWSQQRGADAPTAGVDPAAAFEVAECKPRLMDDQPALAVVFTQPLDRTQSLGEYLRVVDLGPLSGQQEATSEQGVDARQAPKGSAGASAPEGKIVQGHWTIGDNPRIAYFPYIQPQRNFRIEVQAGLLSVDGVKLADGKRCELASDAMAPSWYFASRGVVLPAGQNGGLPIVTVNQPEVDVQFLRVEPGDLPRFFERVAGGRPSSDEEDEEYHGYSENSSFKGRVGGWELDQLRSSTRSVYLGRFKTDDTPNRRHVTFLPVETIKELQEPGVYVAVMAQPGRFSNDYQVTYFYVSDIGVHARRYAKGLSAFATSLKTGKGLSGVEYELLDENARSLGKAEADGDGHAAFADVPAAARLLVARQGREMTVIVLREPGLDLSEFDVGGHLSSNTKLFVYAGRDLYRPGERFDVSVLARNADGRALAPMPLQATLKRPDGRTVQTLSWRPDTQRPGYYQRNLALPADAQTGTWSLELRADPGGAADARWKFQVEEFLPERMKLELRTDKPVLMAGDAFQVDVQGDYLFGSPAAGNRLLVSAATERATHALPKQWPGFVFGDFADDSRKSREEVEDGSLDEQGQAQVTLPVNADGAASPITVRGSFSLLESGGRPVVRSIERIVWPADKLLALRPLFDRDVTREGGQAEFELVRVDTQGRLAPVQGVKLNLVREERQYYWRFDDQKGWHSGYTETDEPVESRTVDVAERTRIGAPVNWGRYRLEAEDPQTGLKLRYRFYAGWNAQDAEDIGNRPDRVQLKLADAPLKAGDKARIMITPPHDGTALVTVEGDRLLWSQRIDVSTKGVTIEVPVDAQWARHDLYATVTVFRPGSEGNRVTPARAVGLVHLPLARDDRKLQVALTAPAKVLPEKRTVVKVKAQGLQGQGAFVTVSAVDVGILNITRYRTPDPVDFFFGKHRYAPELLDMYGKLIEKMEGRQGKLAFGGDSGMRGDTQSLPKKVKLVDLFSGPVALNAQGEAEVALDIPDFNGTLRLMAVVASPERFGSTEAEMVAAAPVVAELAMPRFISPGDAATIALDVTNLSGAPQDLKVKLEGADPVRIREGERTVSLKHQQRTTLRFAAEATDAYGLGRLRLQVTSASGLKIVRESVLQVQPPVPQERDVRRVKLDPGQSLKLEPAWVEKYFKGSAAVNLTVSNKPPLNINRLVQGLLEYPYGCVEQTTSAAYPHVFIDEAAAKAYGLKGGSRDERAQFIEGAIGRLAGMQRSNGGYTLWGDGAYEAWISAYVMGFLQDARAQGFTVPDGIYKNGQDWLLQQLQQAPNRFPGLPASATPDKAGNIDSREYTLLRDSHQRFAEMAHAGYVLARDQKAPLAMLRFLHDKMRDRARSPLPLVHLSIALKLMGDEARSKVALEEAMKRPYGIRANLGNPGYGWGDEWLGDYGSPARDLAMSYALLVRHDIRHARRENLLFDLATRLGGRQYYSTQERLSLFLAARAAGGSEGSEWTAVLRTGEAAQAVSSRSTEMRSFGAAALAQGVTLTSQHGEALFVEVEASGYPAQPPAPRSDVIELRREWFELDGRPWSHRPLKVGDMLIVRLQARARYPLEDGLIVDRIPAGFEVENLNLSQGPKAEEFVVGGVNVAQAMADPRIKHREYRDDRYVAAARLEPQLLNVFYLVRVVSPGRYVVPAPFAEDMYRPELRAVGAAPNPVAITDPRGGGVPELESAPAGAAAAPAATASGPVPAAAPAASAASAPQ</sequence>
<feature type="domain" description="Alpha-2-macroglobulin" evidence="6">
    <location>
        <begin position="983"/>
        <end position="1072"/>
    </location>
</feature>
<dbReference type="InterPro" id="IPR011626">
    <property type="entry name" value="Alpha-macroglobulin_TED"/>
</dbReference>
<dbReference type="RefSeq" id="WP_251778159.1">
    <property type="nucleotide sequence ID" value="NZ_JAMKFE010000005.1"/>
</dbReference>
<keyword evidence="8" id="KW-1185">Reference proteome</keyword>
<evidence type="ECO:0000256" key="1">
    <source>
        <dbReference type="ARBA" id="ARBA00010556"/>
    </source>
</evidence>
<dbReference type="InterPro" id="IPR041462">
    <property type="entry name" value="Bact_A2M_MG6"/>
</dbReference>
<dbReference type="Pfam" id="PF17962">
    <property type="entry name" value="bMG6"/>
    <property type="match status" value="1"/>
</dbReference>
<keyword evidence="4" id="KW-0812">Transmembrane</keyword>
<reference evidence="7" key="1">
    <citation type="submission" date="2022-05" db="EMBL/GenBank/DDBJ databases">
        <title>Schlegelella sp. nov., isolated from mangrove soil.</title>
        <authorList>
            <person name="Liu Y."/>
            <person name="Ge X."/>
            <person name="Liu W."/>
        </authorList>
    </citation>
    <scope>NUCLEOTIDE SEQUENCE</scope>
    <source>
        <strain evidence="7">S2-27</strain>
    </source>
</reference>
<evidence type="ECO:0000256" key="4">
    <source>
        <dbReference type="SAM" id="Phobius"/>
    </source>
</evidence>
<proteinExistence type="inferred from homology"/>
<dbReference type="InterPro" id="IPR041246">
    <property type="entry name" value="Bact_MG10"/>
</dbReference>
<dbReference type="EMBL" id="JAMKFE010000005">
    <property type="protein sequence ID" value="MCM5679957.1"/>
    <property type="molecule type" value="Genomic_DNA"/>
</dbReference>
<dbReference type="SMART" id="SM01419">
    <property type="entry name" value="Thiol-ester_cl"/>
    <property type="match status" value="1"/>
</dbReference>
<dbReference type="InterPro" id="IPR011625">
    <property type="entry name" value="A2M_N_BRD"/>
</dbReference>
<dbReference type="Gene3D" id="2.60.40.1930">
    <property type="match status" value="1"/>
</dbReference>
<dbReference type="InterPro" id="IPR049120">
    <property type="entry name" value="A2M_bMG2"/>
</dbReference>
<keyword evidence="4" id="KW-1133">Transmembrane helix</keyword>
<evidence type="ECO:0000256" key="3">
    <source>
        <dbReference type="SAM" id="MobiDB-lite"/>
    </source>
</evidence>
<keyword evidence="4" id="KW-0472">Membrane</keyword>
<dbReference type="InterPro" id="IPR051802">
    <property type="entry name" value="YfhM-like"/>
</dbReference>
<feature type="compositionally biased region" description="Low complexity" evidence="3">
    <location>
        <begin position="1703"/>
        <end position="1734"/>
    </location>
</feature>
<dbReference type="Pfam" id="PF07678">
    <property type="entry name" value="TED_complement"/>
    <property type="match status" value="1"/>
</dbReference>
<dbReference type="InterPro" id="IPR021868">
    <property type="entry name" value="Alpha_2_Macroglob_MG3"/>
</dbReference>
<feature type="domain" description="Alpha-2-macroglobulin bait region" evidence="5">
    <location>
        <begin position="777"/>
        <end position="921"/>
    </location>
</feature>
<feature type="transmembrane region" description="Helical" evidence="4">
    <location>
        <begin position="7"/>
        <end position="26"/>
    </location>
</feature>
<dbReference type="Pfam" id="PF17972">
    <property type="entry name" value="bMG5"/>
    <property type="match status" value="1"/>
</dbReference>
<dbReference type="Pfam" id="PF11974">
    <property type="entry name" value="bMG3"/>
    <property type="match status" value="1"/>
</dbReference>
<dbReference type="PANTHER" id="PTHR40094">
    <property type="entry name" value="ALPHA-2-MACROGLOBULIN HOMOLOG"/>
    <property type="match status" value="1"/>
</dbReference>
<comment type="similarity">
    <text evidence="1">Belongs to the protease inhibitor I39 (alpha-2-macroglobulin) family. Bacterial alpha-2-macroglobulin subfamily.</text>
</comment>
<feature type="region of interest" description="Disordered" evidence="3">
    <location>
        <begin position="90"/>
        <end position="115"/>
    </location>
</feature>
<comment type="caution">
    <text evidence="7">The sequence shown here is derived from an EMBL/GenBank/DDBJ whole genome shotgun (WGS) entry which is preliminary data.</text>
</comment>
<dbReference type="InterPro" id="IPR047565">
    <property type="entry name" value="Alpha-macroglob_thiol-ester_cl"/>
</dbReference>
<dbReference type="SMART" id="SM01360">
    <property type="entry name" value="A2M"/>
    <property type="match status" value="1"/>
</dbReference>
<dbReference type="SMART" id="SM01359">
    <property type="entry name" value="A2M_N_2"/>
    <property type="match status" value="1"/>
</dbReference>
<evidence type="ECO:0000256" key="2">
    <source>
        <dbReference type="ARBA" id="ARBA00022729"/>
    </source>
</evidence>
<dbReference type="Pfam" id="PF07703">
    <property type="entry name" value="A2M_BRD"/>
    <property type="match status" value="1"/>
</dbReference>
<dbReference type="Gene3D" id="1.50.10.20">
    <property type="match status" value="1"/>
</dbReference>
<dbReference type="CDD" id="cd02891">
    <property type="entry name" value="A2M_like"/>
    <property type="match status" value="1"/>
</dbReference>
<dbReference type="InterPro" id="IPR001599">
    <property type="entry name" value="Macroglobln_a2"/>
</dbReference>
<dbReference type="Pfam" id="PF00207">
    <property type="entry name" value="A2M"/>
    <property type="match status" value="1"/>
</dbReference>
<dbReference type="InterPro" id="IPR008930">
    <property type="entry name" value="Terpenoid_cyclase/PrenylTrfase"/>
</dbReference>
<evidence type="ECO:0000313" key="8">
    <source>
        <dbReference type="Proteomes" id="UP001165541"/>
    </source>
</evidence>
<dbReference type="Pfam" id="PF17973">
    <property type="entry name" value="bMG10"/>
    <property type="match status" value="1"/>
</dbReference>
<feature type="region of interest" description="Disordered" evidence="3">
    <location>
        <begin position="1691"/>
        <end position="1734"/>
    </location>
</feature>
<dbReference type="InterPro" id="IPR026284">
    <property type="entry name" value="A2MG_proteobact"/>
</dbReference>
<keyword evidence="2" id="KW-0732">Signal</keyword>
<evidence type="ECO:0000259" key="6">
    <source>
        <dbReference type="SMART" id="SM01360"/>
    </source>
</evidence>
<evidence type="ECO:0000313" key="7">
    <source>
        <dbReference type="EMBL" id="MCM5679957.1"/>
    </source>
</evidence>
<name>A0ABT0YMK0_9BURK</name>
<protein>
    <submittedName>
        <fullName evidence="7">Alpha-2-macroglobulin family protein</fullName>
    </submittedName>
</protein>
<dbReference type="InterPro" id="IPR002890">
    <property type="entry name" value="MG2"/>
</dbReference>
<dbReference type="SUPFAM" id="SSF48239">
    <property type="entry name" value="Terpenoid cyclases/Protein prenyltransferases"/>
    <property type="match status" value="1"/>
</dbReference>
<dbReference type="Proteomes" id="UP001165541">
    <property type="component" value="Unassembled WGS sequence"/>
</dbReference>
<dbReference type="PIRSF" id="PIRSF038980">
    <property type="entry name" value="A2M_bac"/>
    <property type="match status" value="1"/>
</dbReference>
<gene>
    <name evidence="7" type="ORF">M8A51_10470</name>
</gene>
<dbReference type="Pfam" id="PF21142">
    <property type="entry name" value="A2M_bMG2"/>
    <property type="match status" value="1"/>
</dbReference>